<proteinExistence type="predicted"/>
<sequence length="158" mass="17519">MRQKQFILNDVRARDGSVLRLSFADGFSADVSLAEVIERHPTLHPLRAAPVFHRVQADEWRLGVVFDDNDDLSLASDTLRAMATEQAGGFSHHQLVTWMAHHGMSLDAAAEALGISRRMLAYYRSGQKQIPRAIGLAMVGWNVVQVRGTQAVLHYDAA</sequence>
<keyword evidence="2" id="KW-1185">Reference proteome</keyword>
<evidence type="ECO:0000313" key="2">
    <source>
        <dbReference type="Proteomes" id="UP000636938"/>
    </source>
</evidence>
<dbReference type="Proteomes" id="UP000636938">
    <property type="component" value="Unassembled WGS sequence"/>
</dbReference>
<name>A0A8X8FS05_9GAMM</name>
<dbReference type="SUPFAM" id="SSF143880">
    <property type="entry name" value="NE0471 N-terminal domain-like"/>
    <property type="match status" value="1"/>
</dbReference>
<dbReference type="Gene3D" id="3.30.2020.10">
    <property type="entry name" value="NE0471-like N-terminal domain"/>
    <property type="match status" value="1"/>
</dbReference>
<gene>
    <name evidence="1" type="ORF">H9654_11980</name>
</gene>
<reference evidence="1 2" key="1">
    <citation type="submission" date="2020-08" db="EMBL/GenBank/DDBJ databases">
        <title>A Genomic Blueprint of the Chicken Gut Microbiome.</title>
        <authorList>
            <person name="Gilroy R."/>
            <person name="Ravi A."/>
            <person name="Getino M."/>
            <person name="Pursley I."/>
            <person name="Horton D.L."/>
            <person name="Alikhan N.-F."/>
            <person name="Baker D."/>
            <person name="Gharbi K."/>
            <person name="Hall N."/>
            <person name="Watson M."/>
            <person name="Adriaenssens E.M."/>
            <person name="Foster-Nyarko E."/>
            <person name="Jarju S."/>
            <person name="Secka A."/>
            <person name="Antonio M."/>
            <person name="Oren A."/>
            <person name="Chaudhuri R."/>
            <person name="La Ragione R.M."/>
            <person name="Hildebrand F."/>
            <person name="Pallen M.J."/>
        </authorList>
    </citation>
    <scope>NUCLEOTIDE SEQUENCE [LARGE SCALE GENOMIC DNA]</scope>
    <source>
        <strain evidence="1 2">Sa5BUN4</strain>
    </source>
</reference>
<dbReference type="GO" id="GO:0003677">
    <property type="term" value="F:DNA binding"/>
    <property type="evidence" value="ECO:0007669"/>
    <property type="project" value="InterPro"/>
</dbReference>
<dbReference type="AlphaFoldDB" id="A0A8X8FS05"/>
<protein>
    <submittedName>
        <fullName evidence="1">DUF2442 domain-containing protein</fullName>
    </submittedName>
</protein>
<organism evidence="1 2">
    <name type="scientific">Stenotrophomonas lacuserhaii</name>
    <dbReference type="NCBI Taxonomy" id="2760084"/>
    <lineage>
        <taxon>Bacteria</taxon>
        <taxon>Pseudomonadati</taxon>
        <taxon>Pseudomonadota</taxon>
        <taxon>Gammaproteobacteria</taxon>
        <taxon>Lysobacterales</taxon>
        <taxon>Lysobacteraceae</taxon>
        <taxon>Stenotrophomonas</taxon>
    </lineage>
</organism>
<comment type="caution">
    <text evidence="1">The sequence shown here is derived from an EMBL/GenBank/DDBJ whole genome shotgun (WGS) entry which is preliminary data.</text>
</comment>
<evidence type="ECO:0000313" key="1">
    <source>
        <dbReference type="EMBL" id="MBD7954916.1"/>
    </source>
</evidence>
<dbReference type="SUPFAM" id="SSF47413">
    <property type="entry name" value="lambda repressor-like DNA-binding domains"/>
    <property type="match status" value="1"/>
</dbReference>
<dbReference type="InterPro" id="IPR010982">
    <property type="entry name" value="Lambda_DNA-bd_dom_sf"/>
</dbReference>
<dbReference type="Gene3D" id="1.10.260.40">
    <property type="entry name" value="lambda repressor-like DNA-binding domains"/>
    <property type="match status" value="1"/>
</dbReference>
<accession>A0A8X8FS05</accession>
<dbReference type="InterPro" id="IPR036782">
    <property type="entry name" value="NE0471-like_N"/>
</dbReference>
<dbReference type="EMBL" id="JACSQS010000012">
    <property type="protein sequence ID" value="MBD7954916.1"/>
    <property type="molecule type" value="Genomic_DNA"/>
</dbReference>